<gene>
    <name evidence="2" type="ORF">DILT_LOCUS8248</name>
</gene>
<protein>
    <submittedName>
        <fullName evidence="2">Uncharacterized protein</fullName>
    </submittedName>
</protein>
<reference evidence="2 3" key="1">
    <citation type="submission" date="2018-11" db="EMBL/GenBank/DDBJ databases">
        <authorList>
            <consortium name="Pathogen Informatics"/>
        </authorList>
    </citation>
    <scope>NUCLEOTIDE SEQUENCE [LARGE SCALE GENOMIC DNA]</scope>
</reference>
<name>A0A3P7LL04_DIBLA</name>
<evidence type="ECO:0000256" key="1">
    <source>
        <dbReference type="SAM" id="MobiDB-lite"/>
    </source>
</evidence>
<evidence type="ECO:0000313" key="2">
    <source>
        <dbReference type="EMBL" id="VDN12417.1"/>
    </source>
</evidence>
<accession>A0A3P7LL04</accession>
<feature type="region of interest" description="Disordered" evidence="1">
    <location>
        <begin position="69"/>
        <end position="93"/>
    </location>
</feature>
<evidence type="ECO:0000313" key="3">
    <source>
        <dbReference type="Proteomes" id="UP000281553"/>
    </source>
</evidence>
<dbReference type="Proteomes" id="UP000281553">
    <property type="component" value="Unassembled WGS sequence"/>
</dbReference>
<sequence>MKIMEAWQARVMALVAEMHSCSWKPTDVEDITKWLQDTLEDRLTKATTEAIAAVKAEQAAATIATKAEESAAEEAATGALEAEEAVTETTEFQ</sequence>
<dbReference type="EMBL" id="UYRU01053847">
    <property type="protein sequence ID" value="VDN12417.1"/>
    <property type="molecule type" value="Genomic_DNA"/>
</dbReference>
<proteinExistence type="predicted"/>
<keyword evidence="3" id="KW-1185">Reference proteome</keyword>
<dbReference type="AlphaFoldDB" id="A0A3P7LL04"/>
<organism evidence="2 3">
    <name type="scientific">Dibothriocephalus latus</name>
    <name type="common">Fish tapeworm</name>
    <name type="synonym">Diphyllobothrium latum</name>
    <dbReference type="NCBI Taxonomy" id="60516"/>
    <lineage>
        <taxon>Eukaryota</taxon>
        <taxon>Metazoa</taxon>
        <taxon>Spiralia</taxon>
        <taxon>Lophotrochozoa</taxon>
        <taxon>Platyhelminthes</taxon>
        <taxon>Cestoda</taxon>
        <taxon>Eucestoda</taxon>
        <taxon>Diphyllobothriidea</taxon>
        <taxon>Diphyllobothriidae</taxon>
        <taxon>Dibothriocephalus</taxon>
    </lineage>
</organism>